<dbReference type="EMBL" id="JWYV01000009">
    <property type="protein sequence ID" value="KKC99592.1"/>
    <property type="molecule type" value="Genomic_DNA"/>
</dbReference>
<name>A0A0F5VBZ9_9GAMM</name>
<keyword evidence="2" id="KW-1185">Reference proteome</keyword>
<comment type="caution">
    <text evidence="1">The sequence shown here is derived from an EMBL/GenBank/DDBJ whole genome shotgun (WGS) entry which is preliminary data.</text>
</comment>
<organism evidence="1 2">
    <name type="scientific">Photobacterium halotolerans</name>
    <dbReference type="NCBI Taxonomy" id="265726"/>
    <lineage>
        <taxon>Bacteria</taxon>
        <taxon>Pseudomonadati</taxon>
        <taxon>Pseudomonadota</taxon>
        <taxon>Gammaproteobacteria</taxon>
        <taxon>Vibrionales</taxon>
        <taxon>Vibrionaceae</taxon>
        <taxon>Photobacterium</taxon>
    </lineage>
</organism>
<sequence>MKGFKLVLLFLLPVIIVGKEYLPSFMGNQKLEDLKEQFQSLLFDQDSKVKVTSIRMEDNVIALKVNVLNVELNEKNKESIARNSRELLPGKICNSAGLSEWLANGKWISIDVTANGTKAVTNVRVTYENCT</sequence>
<gene>
    <name evidence="1" type="ORF">KY46_11700</name>
</gene>
<protein>
    <submittedName>
        <fullName evidence="1">Uncharacterized protein</fullName>
    </submittedName>
</protein>
<evidence type="ECO:0000313" key="1">
    <source>
        <dbReference type="EMBL" id="KKC99592.1"/>
    </source>
</evidence>
<evidence type="ECO:0000313" key="2">
    <source>
        <dbReference type="Proteomes" id="UP000033633"/>
    </source>
</evidence>
<reference evidence="1 2" key="1">
    <citation type="submission" date="2014-12" db="EMBL/GenBank/DDBJ databases">
        <title>Mercury Reductase activity and rhizosphere competence traits in the genome of root associated Photobacterium halotolerans MELD1.</title>
        <authorList>
            <person name="Mathew D.C."/>
            <person name="Huang C.-C."/>
        </authorList>
    </citation>
    <scope>NUCLEOTIDE SEQUENCE [LARGE SCALE GENOMIC DNA]</scope>
    <source>
        <strain evidence="1 2">MELD1</strain>
    </source>
</reference>
<proteinExistence type="predicted"/>
<dbReference type="AlphaFoldDB" id="A0A0F5VBZ9"/>
<dbReference type="PATRIC" id="fig|265726.11.peg.4508"/>
<dbReference type="Proteomes" id="UP000033633">
    <property type="component" value="Unassembled WGS sequence"/>
</dbReference>
<dbReference type="RefSeq" id="WP_046220823.1">
    <property type="nucleotide sequence ID" value="NZ_JWYV01000009.1"/>
</dbReference>
<accession>A0A0F5VBZ9</accession>